<evidence type="ECO:0000313" key="1">
    <source>
        <dbReference type="EMBL" id="MEX6691055.1"/>
    </source>
</evidence>
<reference evidence="1 2" key="1">
    <citation type="submission" date="2023-07" db="EMBL/GenBank/DDBJ databases">
        <authorList>
            <person name="Lian W.-H."/>
        </authorList>
    </citation>
    <scope>NUCLEOTIDE SEQUENCE [LARGE SCALE GENOMIC DNA]</scope>
    <source>
        <strain evidence="1 2">SYSU DXS3180</strain>
    </source>
</reference>
<dbReference type="Proteomes" id="UP001560573">
    <property type="component" value="Unassembled WGS sequence"/>
</dbReference>
<evidence type="ECO:0000313" key="2">
    <source>
        <dbReference type="Proteomes" id="UP001560573"/>
    </source>
</evidence>
<keyword evidence="2" id="KW-1185">Reference proteome</keyword>
<comment type="caution">
    <text evidence="1">The sequence shown here is derived from an EMBL/GenBank/DDBJ whole genome shotgun (WGS) entry which is preliminary data.</text>
</comment>
<proteinExistence type="predicted"/>
<gene>
    <name evidence="1" type="ORF">QTN47_26335</name>
</gene>
<sequence>MKFPKTAEDVEREILISSDKYKELRDLRIRQLIHILPKADPELVVEGVIRVFEKGAGADKYSEEQEFAGRVLESVNPKSEKDLREVLLRVLKNWDKSVEQLPFWLKNNYGIEKLKETFAELELTELETDKLRTIKWWLREL</sequence>
<evidence type="ECO:0008006" key="3">
    <source>
        <dbReference type="Google" id="ProtNLM"/>
    </source>
</evidence>
<name>A0ABV3ZNB3_9BACT</name>
<dbReference type="RefSeq" id="WP_369332471.1">
    <property type="nucleotide sequence ID" value="NZ_JAULBC010000012.1"/>
</dbReference>
<dbReference type="EMBL" id="JAULBC010000012">
    <property type="protein sequence ID" value="MEX6691055.1"/>
    <property type="molecule type" value="Genomic_DNA"/>
</dbReference>
<protein>
    <recommendedName>
        <fullName evidence="3">HEAT repeat domain-containing protein</fullName>
    </recommendedName>
</protein>
<accession>A0ABV3ZNB3</accession>
<organism evidence="1 2">
    <name type="scientific">Danxiaibacter flavus</name>
    <dbReference type="NCBI Taxonomy" id="3049108"/>
    <lineage>
        <taxon>Bacteria</taxon>
        <taxon>Pseudomonadati</taxon>
        <taxon>Bacteroidota</taxon>
        <taxon>Chitinophagia</taxon>
        <taxon>Chitinophagales</taxon>
        <taxon>Chitinophagaceae</taxon>
        <taxon>Danxiaibacter</taxon>
    </lineage>
</organism>